<organism evidence="2">
    <name type="scientific">Trypanosoma brucei equiperdum</name>
    <dbReference type="NCBI Taxonomy" id="630700"/>
    <lineage>
        <taxon>Eukaryota</taxon>
        <taxon>Discoba</taxon>
        <taxon>Euglenozoa</taxon>
        <taxon>Kinetoplastea</taxon>
        <taxon>Metakinetoplastina</taxon>
        <taxon>Trypanosomatida</taxon>
        <taxon>Trypanosomatidae</taxon>
        <taxon>Trypanosoma</taxon>
    </lineage>
</organism>
<accession>A0A3L6L6Q8</accession>
<reference evidence="2" key="1">
    <citation type="submission" date="2018-09" db="EMBL/GenBank/DDBJ databases">
        <title>whole genome sequence of T. equiperdum IVM-t1 strain.</title>
        <authorList>
            <person name="Suganuma K."/>
        </authorList>
    </citation>
    <scope>NUCLEOTIDE SEQUENCE [LARGE SCALE GENOMIC DNA]</scope>
    <source>
        <strain evidence="2">IVM-t1</strain>
    </source>
</reference>
<dbReference type="Proteomes" id="UP000266743">
    <property type="component" value="Chromosome 5"/>
</dbReference>
<comment type="caution">
    <text evidence="2">The sequence shown here is derived from an EMBL/GenBank/DDBJ whole genome shotgun (WGS) entry which is preliminary data.</text>
</comment>
<dbReference type="AlphaFoldDB" id="A0A3L6L6Q8"/>
<evidence type="ECO:0000313" key="2">
    <source>
        <dbReference type="EMBL" id="RHW72374.1"/>
    </source>
</evidence>
<proteinExistence type="predicted"/>
<protein>
    <submittedName>
        <fullName evidence="2">Uncharacterized protein</fullName>
    </submittedName>
</protein>
<feature type="region of interest" description="Disordered" evidence="1">
    <location>
        <begin position="193"/>
        <end position="254"/>
    </location>
</feature>
<evidence type="ECO:0000256" key="1">
    <source>
        <dbReference type="SAM" id="MobiDB-lite"/>
    </source>
</evidence>
<gene>
    <name evidence="2" type="ORF">DPX39_050021700</name>
</gene>
<feature type="compositionally biased region" description="Basic and acidic residues" evidence="1">
    <location>
        <begin position="201"/>
        <end position="216"/>
    </location>
</feature>
<name>A0A3L6L6Q8_9TRYP</name>
<sequence>MVIKKDVPFKYTLHQGLCERDPVLSTPLIITAGVDGNELQYRLDMQVPSHSAIEGMEVTNVEFLFTSSKCNVGKSNQHLSKCSMLVYLYMQLLDGVGRPTSPPFPISCCNTHTGKGIFSCVKLPLQVNQQCRFYLVRRSCTDSASHSAMELKGVRFTSKLYLLYRSALNSAKVRSQMDVLTCGGLKFTADTEVKTSTGAKRSREGLERFGSENSDRKGKKAKRERETATTMDRASDDEPPNLIYAFVSGGDNES</sequence>
<dbReference type="EMBL" id="QSBY01000005">
    <property type="protein sequence ID" value="RHW72374.1"/>
    <property type="molecule type" value="Genomic_DNA"/>
</dbReference>